<dbReference type="GO" id="GO:0032259">
    <property type="term" value="P:methylation"/>
    <property type="evidence" value="ECO:0007669"/>
    <property type="project" value="UniProtKB-KW"/>
</dbReference>
<keyword evidence="3" id="KW-0489">Methyltransferase</keyword>
<evidence type="ECO:0000256" key="7">
    <source>
        <dbReference type="ARBA" id="ARBA00022737"/>
    </source>
</evidence>
<evidence type="ECO:0000256" key="4">
    <source>
        <dbReference type="ARBA" id="ARBA00022664"/>
    </source>
</evidence>
<evidence type="ECO:0000256" key="13">
    <source>
        <dbReference type="SAM" id="MobiDB-lite"/>
    </source>
</evidence>
<evidence type="ECO:0000256" key="2">
    <source>
        <dbReference type="ARBA" id="ARBA00006149"/>
    </source>
</evidence>
<dbReference type="NCBIfam" id="TIGR00537">
    <property type="entry name" value="hemK_rel_arch"/>
    <property type="match status" value="1"/>
</dbReference>
<evidence type="ECO:0000256" key="1">
    <source>
        <dbReference type="ARBA" id="ARBA00004123"/>
    </source>
</evidence>
<keyword evidence="16" id="KW-1185">Reference proteome</keyword>
<dbReference type="SUPFAM" id="SSF54928">
    <property type="entry name" value="RNA-binding domain, RBD"/>
    <property type="match status" value="2"/>
</dbReference>
<dbReference type="CDD" id="cd12231">
    <property type="entry name" value="RRM2_U2AF65"/>
    <property type="match status" value="1"/>
</dbReference>
<evidence type="ECO:0000256" key="10">
    <source>
        <dbReference type="ARBA" id="ARBA00023242"/>
    </source>
</evidence>
<dbReference type="InterPro" id="IPR004557">
    <property type="entry name" value="PrmC-related"/>
</dbReference>
<dbReference type="FunFam" id="3.30.70.330:FF:000097">
    <property type="entry name" value="U2 snRNP auxiliary factor large subunit"/>
    <property type="match status" value="1"/>
</dbReference>
<dbReference type="FunFam" id="3.30.70.330:FF:000074">
    <property type="entry name" value="U2 snRNP auxiliary factor large subunit"/>
    <property type="match status" value="1"/>
</dbReference>
<dbReference type="SMART" id="SM00361">
    <property type="entry name" value="RRM_1"/>
    <property type="match status" value="2"/>
</dbReference>
<dbReference type="InterPro" id="IPR003954">
    <property type="entry name" value="RRM_euk-type"/>
</dbReference>
<evidence type="ECO:0000313" key="15">
    <source>
        <dbReference type="EMBL" id="KAF9538847.1"/>
    </source>
</evidence>
<dbReference type="CDD" id="cd12230">
    <property type="entry name" value="RRM1_U2AF65"/>
    <property type="match status" value="1"/>
</dbReference>
<comment type="subcellular location">
    <subcellularLocation>
        <location evidence="1">Nucleus</location>
    </subcellularLocation>
</comment>
<dbReference type="InterPro" id="IPR006529">
    <property type="entry name" value="U2AF_lg"/>
</dbReference>
<evidence type="ECO:0000259" key="14">
    <source>
        <dbReference type="PROSITE" id="PS50102"/>
    </source>
</evidence>
<proteinExistence type="inferred from homology"/>
<comment type="similarity">
    <text evidence="2">Belongs to the eukaryotic/archaeal PrmC-related family.</text>
</comment>
<evidence type="ECO:0000256" key="9">
    <source>
        <dbReference type="ARBA" id="ARBA00023187"/>
    </source>
</evidence>
<dbReference type="Gene3D" id="3.40.50.150">
    <property type="entry name" value="Vaccinia Virus protein VP39"/>
    <property type="match status" value="1"/>
</dbReference>
<protein>
    <recommendedName>
        <fullName evidence="11">U2 snRNP auxiliary factor large subunit</fullName>
    </recommendedName>
</protein>
<dbReference type="PROSITE" id="PS50102">
    <property type="entry name" value="RRM"/>
    <property type="match status" value="3"/>
</dbReference>
<dbReference type="FunFam" id="3.40.50.150:FF:000077">
    <property type="entry name" value="HemK methyltransferase family member 2"/>
    <property type="match status" value="1"/>
</dbReference>
<feature type="compositionally biased region" description="Basic and acidic residues" evidence="13">
    <location>
        <begin position="245"/>
        <end position="372"/>
    </location>
</feature>
<evidence type="ECO:0000256" key="6">
    <source>
        <dbReference type="ARBA" id="ARBA00022691"/>
    </source>
</evidence>
<dbReference type="GO" id="GO:0008168">
    <property type="term" value="F:methyltransferase activity"/>
    <property type="evidence" value="ECO:0007669"/>
    <property type="project" value="UniProtKB-KW"/>
</dbReference>
<feature type="domain" description="RRM" evidence="14">
    <location>
        <begin position="746"/>
        <end position="830"/>
    </location>
</feature>
<dbReference type="InterPro" id="IPR029063">
    <property type="entry name" value="SAM-dependent_MTases_sf"/>
</dbReference>
<dbReference type="NCBIfam" id="TIGR01642">
    <property type="entry name" value="U2AF_lg"/>
    <property type="match status" value="1"/>
</dbReference>
<keyword evidence="7" id="KW-0677">Repeat</keyword>
<dbReference type="SMART" id="SM00360">
    <property type="entry name" value="RRM"/>
    <property type="match status" value="3"/>
</dbReference>
<dbReference type="PANTHER" id="PTHR23139">
    <property type="entry name" value="RNA-BINDING PROTEIN"/>
    <property type="match status" value="1"/>
</dbReference>
<evidence type="ECO:0000313" key="16">
    <source>
        <dbReference type="Proteomes" id="UP000723463"/>
    </source>
</evidence>
<organism evidence="15 16">
    <name type="scientific">Mortierella hygrophila</name>
    <dbReference type="NCBI Taxonomy" id="979708"/>
    <lineage>
        <taxon>Eukaryota</taxon>
        <taxon>Fungi</taxon>
        <taxon>Fungi incertae sedis</taxon>
        <taxon>Mucoromycota</taxon>
        <taxon>Mortierellomycotina</taxon>
        <taxon>Mortierellomycetes</taxon>
        <taxon>Mortierellales</taxon>
        <taxon>Mortierellaceae</taxon>
        <taxon>Mortierella</taxon>
    </lineage>
</organism>
<dbReference type="PROSITE" id="PS00092">
    <property type="entry name" value="N6_MTASE"/>
    <property type="match status" value="1"/>
</dbReference>
<dbReference type="InterPro" id="IPR002052">
    <property type="entry name" value="DNA_methylase_N6_adenine_CS"/>
</dbReference>
<dbReference type="InterPro" id="IPR035979">
    <property type="entry name" value="RBD_domain_sf"/>
</dbReference>
<feature type="compositionally biased region" description="Basic and acidic residues" evidence="13">
    <location>
        <begin position="225"/>
        <end position="238"/>
    </location>
</feature>
<evidence type="ECO:0000256" key="8">
    <source>
        <dbReference type="ARBA" id="ARBA00022884"/>
    </source>
</evidence>
<dbReference type="InterPro" id="IPR012677">
    <property type="entry name" value="Nucleotide-bd_a/b_plait_sf"/>
</dbReference>
<reference evidence="15" key="1">
    <citation type="journal article" date="2020" name="Fungal Divers.">
        <title>Resolving the Mortierellaceae phylogeny through synthesis of multi-gene phylogenetics and phylogenomics.</title>
        <authorList>
            <person name="Vandepol N."/>
            <person name="Liber J."/>
            <person name="Desiro A."/>
            <person name="Na H."/>
            <person name="Kennedy M."/>
            <person name="Barry K."/>
            <person name="Grigoriev I.V."/>
            <person name="Miller A.N."/>
            <person name="O'Donnell K."/>
            <person name="Stajich J.E."/>
            <person name="Bonito G."/>
        </authorList>
    </citation>
    <scope>NUCLEOTIDE SEQUENCE</scope>
    <source>
        <strain evidence="15">NRRL 2591</strain>
    </source>
</reference>
<dbReference type="EMBL" id="JAAAXW010000280">
    <property type="protein sequence ID" value="KAF9538847.1"/>
    <property type="molecule type" value="Genomic_DNA"/>
</dbReference>
<keyword evidence="8 12" id="KW-0694">RNA-binding</keyword>
<keyword evidence="10" id="KW-0539">Nucleus</keyword>
<dbReference type="Proteomes" id="UP000723463">
    <property type="component" value="Unassembled WGS sequence"/>
</dbReference>
<feature type="domain" description="RRM" evidence="14">
    <location>
        <begin position="515"/>
        <end position="597"/>
    </location>
</feature>
<feature type="domain" description="RRM" evidence="14">
    <location>
        <begin position="626"/>
        <end position="704"/>
    </location>
</feature>
<dbReference type="SUPFAM" id="SSF53335">
    <property type="entry name" value="S-adenosyl-L-methionine-dependent methyltransferases"/>
    <property type="match status" value="1"/>
</dbReference>
<keyword evidence="9" id="KW-0508">mRNA splicing</keyword>
<keyword evidence="6" id="KW-0949">S-adenosyl-L-methionine</keyword>
<feature type="region of interest" description="Disordered" evidence="13">
    <location>
        <begin position="214"/>
        <end position="394"/>
    </location>
</feature>
<name>A0A9P6EYF8_9FUNG</name>
<dbReference type="GO" id="GO:0003723">
    <property type="term" value="F:RNA binding"/>
    <property type="evidence" value="ECO:0007669"/>
    <property type="project" value="UniProtKB-UniRule"/>
</dbReference>
<dbReference type="Pfam" id="PF00076">
    <property type="entry name" value="RRM_1"/>
    <property type="match status" value="3"/>
</dbReference>
<evidence type="ECO:0000256" key="3">
    <source>
        <dbReference type="ARBA" id="ARBA00022603"/>
    </source>
</evidence>
<dbReference type="CDD" id="cd02440">
    <property type="entry name" value="AdoMet_MTases"/>
    <property type="match status" value="1"/>
</dbReference>
<dbReference type="GO" id="GO:0005634">
    <property type="term" value="C:nucleus"/>
    <property type="evidence" value="ECO:0007669"/>
    <property type="project" value="UniProtKB-SubCell"/>
</dbReference>
<dbReference type="InterPro" id="IPR000504">
    <property type="entry name" value="RRM_dom"/>
</dbReference>
<dbReference type="GO" id="GO:0008380">
    <property type="term" value="P:RNA splicing"/>
    <property type="evidence" value="ECO:0007669"/>
    <property type="project" value="UniProtKB-KW"/>
</dbReference>
<comment type="caution">
    <text evidence="15">The sequence shown here is derived from an EMBL/GenBank/DDBJ whole genome shotgun (WGS) entry which is preliminary data.</text>
</comment>
<dbReference type="CDD" id="cd12232">
    <property type="entry name" value="RRM3_U2AF65"/>
    <property type="match status" value="1"/>
</dbReference>
<dbReference type="AlphaFoldDB" id="A0A9P6EYF8"/>
<sequence>MLPTPDLSHLKRKDYEFVYEPAEDTFLFLDAFEDEVNFLKELQPTISLEIGSGSGCVTAFVGKILGESSCLKYCTDINPKAARATQGTAKQNQVSVDIIETHLVSGLLPRLEGQIDLMYFNPPYVLTPSEEVGSHSVEAAWAGGIDGREVIDEFLPYIKRLLSVKGAFYMVVVNENKPDEIREIMKNDGFDSSGEPLSGRASELANSFLTELTTELSTPSMGSSAKREFSGHEESDRRSTRHRGERGESRDGDRDRERERDRDRHRSSSSRHERGDRERSERSERHRSERGERGERAFDERERGDRERRGGEREHKDRSERGERDRGDRDRGDRDRRDRDRDYERYERDRRDRDRSRERRSGRDDRHRDSRYGGRRSSRSRSPPRDMSPMMDEHNILPINKRVRKLKNWDLPPPGYEDKTVQEVKALGIFPPPGQPAVLRSEILQGMDPERAAQLVHELPPRPLRMNYPPMGGPGGMGGHFNNMGFGGFRNNHHNNNGGPPGPNGVDHTVGRQQRRLYCGNLPAGINEESLADFFNQTMVSMNLTTASGAPVVSVHINFDKNYAFVEFRTPEEATAAMAFDGIVFQAQTLKIRRPKDYQPPEGTIQEVPQIHVPGVISTNVPDSENKIFIGGLPLYLNDEQVIELLTAFGELKAFNLVKENNIGPSKGFAFCEYLDPNLTDIACQGLNNMMLGEKKLVVQRASVGSSRNNQNPAGGANAIALHPNLMLPGAGPTEVVPTDVLQLLNMVSPEELEDDQEYEDIIEDIRDECSKFGRVLEVKIPRPVAGHAVPGVGKIFVKFASAEETTVALSALSGRKFADRTVLTSFYDPERFAANEF</sequence>
<evidence type="ECO:0000256" key="5">
    <source>
        <dbReference type="ARBA" id="ARBA00022679"/>
    </source>
</evidence>
<dbReference type="Gene3D" id="3.30.70.330">
    <property type="match status" value="3"/>
</dbReference>
<keyword evidence="5" id="KW-0808">Transferase</keyword>
<keyword evidence="4" id="KW-0507">mRNA processing</keyword>
<accession>A0A9P6EYF8</accession>
<gene>
    <name evidence="15" type="primary">U2AF2</name>
    <name evidence="15" type="ORF">EC957_006167</name>
</gene>
<dbReference type="GO" id="GO:0006397">
    <property type="term" value="P:mRNA processing"/>
    <property type="evidence" value="ECO:0007669"/>
    <property type="project" value="UniProtKB-KW"/>
</dbReference>
<evidence type="ECO:0000256" key="11">
    <source>
        <dbReference type="ARBA" id="ARBA00030821"/>
    </source>
</evidence>
<evidence type="ECO:0000256" key="12">
    <source>
        <dbReference type="PROSITE-ProRule" id="PRU00176"/>
    </source>
</evidence>